<feature type="transmembrane region" description="Helical" evidence="7">
    <location>
        <begin position="96"/>
        <end position="126"/>
    </location>
</feature>
<dbReference type="InterPro" id="IPR000537">
    <property type="entry name" value="UbiA_prenyltransferase"/>
</dbReference>
<evidence type="ECO:0000256" key="4">
    <source>
        <dbReference type="ARBA" id="ARBA00022989"/>
    </source>
</evidence>
<feature type="transmembrane region" description="Helical" evidence="7">
    <location>
        <begin position="208"/>
        <end position="231"/>
    </location>
</feature>
<dbReference type="GO" id="GO:0016765">
    <property type="term" value="F:transferase activity, transferring alkyl or aryl (other than methyl) groups"/>
    <property type="evidence" value="ECO:0007669"/>
    <property type="project" value="InterPro"/>
</dbReference>
<feature type="transmembrane region" description="Helical" evidence="7">
    <location>
        <begin position="237"/>
        <end position="254"/>
    </location>
</feature>
<evidence type="ECO:0000313" key="9">
    <source>
        <dbReference type="Proteomes" id="UP001196068"/>
    </source>
</evidence>
<dbReference type="EMBL" id="JAAEDH010000004">
    <property type="protein sequence ID" value="MBR0654470.1"/>
    <property type="molecule type" value="Genomic_DNA"/>
</dbReference>
<dbReference type="Gene3D" id="1.20.120.1780">
    <property type="entry name" value="UbiA prenyltransferase"/>
    <property type="match status" value="1"/>
</dbReference>
<keyword evidence="5 7" id="KW-0472">Membrane</keyword>
<proteinExistence type="predicted"/>
<dbReference type="NCBIfam" id="NF005742">
    <property type="entry name" value="PRK07566.1"/>
    <property type="match status" value="1"/>
</dbReference>
<comment type="subcellular location">
    <subcellularLocation>
        <location evidence="1">Membrane</location>
        <topology evidence="1">Multi-pass membrane protein</topology>
    </subcellularLocation>
</comment>
<organism evidence="8 9">
    <name type="scientific">Plastoroseomonas arctica</name>
    <dbReference type="NCBI Taxonomy" id="1509237"/>
    <lineage>
        <taxon>Bacteria</taxon>
        <taxon>Pseudomonadati</taxon>
        <taxon>Pseudomonadota</taxon>
        <taxon>Alphaproteobacteria</taxon>
        <taxon>Acetobacterales</taxon>
        <taxon>Acetobacteraceae</taxon>
        <taxon>Plastoroseomonas</taxon>
    </lineage>
</organism>
<evidence type="ECO:0000256" key="2">
    <source>
        <dbReference type="ARBA" id="ARBA00022475"/>
    </source>
</evidence>
<feature type="transmembrane region" description="Helical" evidence="7">
    <location>
        <begin position="138"/>
        <end position="161"/>
    </location>
</feature>
<keyword evidence="4 7" id="KW-1133">Transmembrane helix</keyword>
<keyword evidence="2" id="KW-1003">Cell membrane</keyword>
<dbReference type="InterPro" id="IPR006372">
    <property type="entry name" value="Chl_synth"/>
</dbReference>
<evidence type="ECO:0000256" key="5">
    <source>
        <dbReference type="ARBA" id="ARBA00023136"/>
    </source>
</evidence>
<reference evidence="8" key="2">
    <citation type="journal article" date="2021" name="Syst. Appl. Microbiol.">
        <title>Roseomonas hellenica sp. nov., isolated from roots of wild-growing Alkanna tinctoria.</title>
        <authorList>
            <person name="Rat A."/>
            <person name="Naranjo H.D."/>
            <person name="Lebbe L."/>
            <person name="Cnockaert M."/>
            <person name="Krigas N."/>
            <person name="Grigoriadou K."/>
            <person name="Maloupa E."/>
            <person name="Willems A."/>
        </authorList>
    </citation>
    <scope>NUCLEOTIDE SEQUENCE</scope>
    <source>
        <strain evidence="8">LMG 28251</strain>
    </source>
</reference>
<evidence type="ECO:0000256" key="1">
    <source>
        <dbReference type="ARBA" id="ARBA00004141"/>
    </source>
</evidence>
<dbReference type="Proteomes" id="UP001196068">
    <property type="component" value="Unassembled WGS sequence"/>
</dbReference>
<evidence type="ECO:0000256" key="6">
    <source>
        <dbReference type="ARBA" id="ARBA00023171"/>
    </source>
</evidence>
<dbReference type="InterPro" id="IPR044878">
    <property type="entry name" value="UbiA_sf"/>
</dbReference>
<dbReference type="PANTHER" id="PTHR42723">
    <property type="entry name" value="CHLOROPHYLL SYNTHASE"/>
    <property type="match status" value="1"/>
</dbReference>
<dbReference type="PANTHER" id="PTHR42723:SF1">
    <property type="entry name" value="CHLOROPHYLL SYNTHASE, CHLOROPLASTIC"/>
    <property type="match status" value="1"/>
</dbReference>
<evidence type="ECO:0000256" key="3">
    <source>
        <dbReference type="ARBA" id="ARBA00022692"/>
    </source>
</evidence>
<dbReference type="Gene3D" id="1.10.357.140">
    <property type="entry name" value="UbiA prenyltransferase"/>
    <property type="match status" value="1"/>
</dbReference>
<dbReference type="GO" id="GO:0016020">
    <property type="term" value="C:membrane"/>
    <property type="evidence" value="ECO:0007669"/>
    <property type="project" value="UniProtKB-SubCell"/>
</dbReference>
<name>A0AAF1K188_9PROT</name>
<dbReference type="GO" id="GO:0015995">
    <property type="term" value="P:chlorophyll biosynthetic process"/>
    <property type="evidence" value="ECO:0007669"/>
    <property type="project" value="UniProtKB-KW"/>
</dbReference>
<keyword evidence="6" id="KW-0149">Chlorophyll biosynthesis</keyword>
<dbReference type="AlphaFoldDB" id="A0AAF1K188"/>
<evidence type="ECO:0000256" key="7">
    <source>
        <dbReference type="SAM" id="Phobius"/>
    </source>
</evidence>
<accession>A0AAF1K188</accession>
<gene>
    <name evidence="8" type="primary">chlG</name>
    <name evidence="8" type="ORF">GXW79_05185</name>
</gene>
<feature type="transmembrane region" description="Helical" evidence="7">
    <location>
        <begin position="17"/>
        <end position="37"/>
    </location>
</feature>
<sequence>MPRRVELSAVVELLKPVTWFASVWAFICGTVSAGVSFDGRWGEFALGTLLCGPLVCATSQAINDWHDRHVDAINEPNRPIPSGRIPGEWGLYIAMIWAGLSLLVAARFGAWGLYATAAGLFFAWAYSAPPLRLKRNGWWGNAAVAACYEGLPWITGAAIMAGGAPDWRILVMAALYSFGAHGIMTLNDFKSIEGDRRMGLGSLPARLGAERAALVACGMMAAPQTVVIALLLAWGQWWAAALILVSLAAQLVCMRKMLRDPKALAPWYNATGVSLYVLGMLATAFALRPLVMP</sequence>
<feature type="transmembrane region" description="Helical" evidence="7">
    <location>
        <begin position="167"/>
        <end position="187"/>
    </location>
</feature>
<feature type="transmembrane region" description="Helical" evidence="7">
    <location>
        <begin position="266"/>
        <end position="287"/>
    </location>
</feature>
<dbReference type="CDD" id="cd13958">
    <property type="entry name" value="PT_UbiA_chlorophyll"/>
    <property type="match status" value="1"/>
</dbReference>
<comment type="caution">
    <text evidence="8">The sequence shown here is derived from an EMBL/GenBank/DDBJ whole genome shotgun (WGS) entry which is preliminary data.</text>
</comment>
<protein>
    <submittedName>
        <fullName evidence="8">Chlorophyll synthase ChlG</fullName>
    </submittedName>
</protein>
<dbReference type="Pfam" id="PF01040">
    <property type="entry name" value="UbiA"/>
    <property type="match status" value="1"/>
</dbReference>
<evidence type="ECO:0000313" key="8">
    <source>
        <dbReference type="EMBL" id="MBR0654470.1"/>
    </source>
</evidence>
<reference evidence="8" key="1">
    <citation type="submission" date="2020-01" db="EMBL/GenBank/DDBJ databases">
        <authorList>
            <person name="Rat A."/>
        </authorList>
    </citation>
    <scope>NUCLEOTIDE SEQUENCE</scope>
    <source>
        <strain evidence="8">LMG 28251</strain>
    </source>
</reference>
<keyword evidence="9" id="KW-1185">Reference proteome</keyword>
<dbReference type="NCBIfam" id="TIGR01476">
    <property type="entry name" value="chlor_syn_BchG"/>
    <property type="match status" value="1"/>
</dbReference>
<keyword evidence="3 7" id="KW-0812">Transmembrane</keyword>
<dbReference type="InterPro" id="IPR050475">
    <property type="entry name" value="Prenyltransferase_related"/>
</dbReference>